<dbReference type="InterPro" id="IPR050287">
    <property type="entry name" value="MTA/SAH_deaminase"/>
</dbReference>
<keyword evidence="1" id="KW-0378">Hydrolase</keyword>
<dbReference type="PANTHER" id="PTHR43794:SF11">
    <property type="entry name" value="AMIDOHYDROLASE-RELATED DOMAIN-CONTAINING PROTEIN"/>
    <property type="match status" value="1"/>
</dbReference>
<feature type="region of interest" description="Disordered" evidence="2">
    <location>
        <begin position="41"/>
        <end position="65"/>
    </location>
</feature>
<dbReference type="SUPFAM" id="SSF51556">
    <property type="entry name" value="Metallo-dependent hydrolases"/>
    <property type="match status" value="1"/>
</dbReference>
<comment type="caution">
    <text evidence="4">The sequence shown here is derived from an EMBL/GenBank/DDBJ whole genome shotgun (WGS) entry which is preliminary data.</text>
</comment>
<dbReference type="InterPro" id="IPR011059">
    <property type="entry name" value="Metal-dep_hydrolase_composite"/>
</dbReference>
<proteinExistence type="predicted"/>
<evidence type="ECO:0000259" key="3">
    <source>
        <dbReference type="Pfam" id="PF01979"/>
    </source>
</evidence>
<dbReference type="Pfam" id="PF01979">
    <property type="entry name" value="Amidohydro_1"/>
    <property type="match status" value="1"/>
</dbReference>
<dbReference type="InterPro" id="IPR006680">
    <property type="entry name" value="Amidohydro-rel"/>
</dbReference>
<organism evidence="4 5">
    <name type="scientific">Herbiconiux daphne</name>
    <dbReference type="NCBI Taxonomy" id="2970914"/>
    <lineage>
        <taxon>Bacteria</taxon>
        <taxon>Bacillati</taxon>
        <taxon>Actinomycetota</taxon>
        <taxon>Actinomycetes</taxon>
        <taxon>Micrococcales</taxon>
        <taxon>Microbacteriaceae</taxon>
        <taxon>Herbiconiux</taxon>
    </lineage>
</organism>
<evidence type="ECO:0000313" key="4">
    <source>
        <dbReference type="EMBL" id="MCS5734990.1"/>
    </source>
</evidence>
<dbReference type="Gene3D" id="2.30.40.10">
    <property type="entry name" value="Urease, subunit C, domain 1"/>
    <property type="match status" value="1"/>
</dbReference>
<feature type="compositionally biased region" description="Low complexity" evidence="2">
    <location>
        <begin position="519"/>
        <end position="539"/>
    </location>
</feature>
<evidence type="ECO:0000313" key="5">
    <source>
        <dbReference type="Proteomes" id="UP001165586"/>
    </source>
</evidence>
<reference evidence="4" key="1">
    <citation type="submission" date="2022-08" db="EMBL/GenBank/DDBJ databases">
        <authorList>
            <person name="Deng Y."/>
            <person name="Han X.-F."/>
            <person name="Zhang Y.-Q."/>
        </authorList>
    </citation>
    <scope>NUCLEOTIDE SEQUENCE</scope>
    <source>
        <strain evidence="4">CPCC 203386</strain>
    </source>
</reference>
<sequence>MATLWQNALVIAMDDAHGAEPFRADVLVDGDHFVSVRAVDEAAAPAPGPGPEDIGASAGDERDAADTTTVVDASGLLLVPGLVNAHTHSWEVLLRGTSDRVPLEVWTLLSYPPVGVAPVPQRLVYLRTMVAAIESLLGGTTTVLDDVGELPRQTLESIDAVFAAYDDAGLRATCTGTVVDVPMVDRLPFADDVLPADVLAASREAMRPSAEIHDEYFAFCDAARTAASRHAGGSGRIRFAVAPSAPQRSTDELLLRASSEARRHGEVLHMHLLETKLQAEVARTRYDGRTIVQHLDDLGVLGPNVTLAHGIWLTADDLALLARSGATVVHNPLSNLKLGSGVLPWRAMHDAGVRVALGSDGASSNDSLRMLEVMKAAALVHTLTEPDYRAWPRVEEVLRAATTGGARAAGRAGEVGSIAPGLKADFVVFDLTTSTSFTPLNDAARQLVFAENGASIAQVWIDGRLVVSDGRCTLIDADALLAEFRVEAARYLVDLPQWEALRDELEPFVRDAYRRTWSADPATQPPAARAAAAAASAPHPETDHRAARREDTTP</sequence>
<evidence type="ECO:0000256" key="1">
    <source>
        <dbReference type="ARBA" id="ARBA00022801"/>
    </source>
</evidence>
<feature type="region of interest" description="Disordered" evidence="2">
    <location>
        <begin position="519"/>
        <end position="554"/>
    </location>
</feature>
<protein>
    <submittedName>
        <fullName evidence="4">Amidohydrolase family protein</fullName>
    </submittedName>
</protein>
<evidence type="ECO:0000256" key="2">
    <source>
        <dbReference type="SAM" id="MobiDB-lite"/>
    </source>
</evidence>
<feature type="domain" description="Amidohydrolase-related" evidence="3">
    <location>
        <begin position="78"/>
        <end position="466"/>
    </location>
</feature>
<keyword evidence="5" id="KW-1185">Reference proteome</keyword>
<accession>A0ABT2H4Z1</accession>
<dbReference type="SUPFAM" id="SSF51338">
    <property type="entry name" value="Composite domain of metallo-dependent hydrolases"/>
    <property type="match status" value="1"/>
</dbReference>
<dbReference type="PANTHER" id="PTHR43794">
    <property type="entry name" value="AMINOHYDROLASE SSNA-RELATED"/>
    <property type="match status" value="1"/>
</dbReference>
<dbReference type="EMBL" id="JANLCJ010000005">
    <property type="protein sequence ID" value="MCS5734990.1"/>
    <property type="molecule type" value="Genomic_DNA"/>
</dbReference>
<dbReference type="Proteomes" id="UP001165586">
    <property type="component" value="Unassembled WGS sequence"/>
</dbReference>
<gene>
    <name evidence="4" type="ORF">N1032_14690</name>
</gene>
<dbReference type="Gene3D" id="3.20.20.140">
    <property type="entry name" value="Metal-dependent hydrolases"/>
    <property type="match status" value="1"/>
</dbReference>
<dbReference type="InterPro" id="IPR032466">
    <property type="entry name" value="Metal_Hydrolase"/>
</dbReference>
<dbReference type="RefSeq" id="WP_259539899.1">
    <property type="nucleotide sequence ID" value="NZ_JANLCJ010000005.1"/>
</dbReference>
<feature type="compositionally biased region" description="Basic and acidic residues" evidence="2">
    <location>
        <begin position="540"/>
        <end position="554"/>
    </location>
</feature>
<name>A0ABT2H4Z1_9MICO</name>